<keyword evidence="3" id="KW-1185">Reference proteome</keyword>
<reference evidence="2 3" key="1">
    <citation type="submission" date="2024-01" db="EMBL/GenBank/DDBJ databases">
        <title>The complete chloroplast genome sequence of Lithospermum erythrorhizon: insights into the phylogenetic relationship among Boraginaceae species and the maternal lineages of purple gromwells.</title>
        <authorList>
            <person name="Okada T."/>
            <person name="Watanabe K."/>
        </authorList>
    </citation>
    <scope>NUCLEOTIDE SEQUENCE [LARGE SCALE GENOMIC DNA]</scope>
</reference>
<comment type="caution">
    <text evidence="2">The sequence shown here is derived from an EMBL/GenBank/DDBJ whole genome shotgun (WGS) entry which is preliminary data.</text>
</comment>
<proteinExistence type="predicted"/>
<sequence length="124" mass="14507">MLQWRTHALSTSIEDARLKMIRESTLRRHDFSQENGRLVWYNKEERATCKRQRGAGGSGDQDDSASEGKDAVARPRCSIHDQLNALEEGHVKFHQDFEGLRDLVHRHQREQRSWYTGIVRFLTC</sequence>
<evidence type="ECO:0000313" key="3">
    <source>
        <dbReference type="Proteomes" id="UP001454036"/>
    </source>
</evidence>
<dbReference type="Proteomes" id="UP001454036">
    <property type="component" value="Unassembled WGS sequence"/>
</dbReference>
<dbReference type="EMBL" id="BAABME010002654">
    <property type="protein sequence ID" value="GAA0155573.1"/>
    <property type="molecule type" value="Genomic_DNA"/>
</dbReference>
<evidence type="ECO:0000256" key="1">
    <source>
        <dbReference type="SAM" id="MobiDB-lite"/>
    </source>
</evidence>
<name>A0AAV3PWD0_LITER</name>
<dbReference type="AlphaFoldDB" id="A0AAV3PWD0"/>
<evidence type="ECO:0000313" key="2">
    <source>
        <dbReference type="EMBL" id="GAA0155573.1"/>
    </source>
</evidence>
<protein>
    <submittedName>
        <fullName evidence="2">Uncharacterized protein</fullName>
    </submittedName>
</protein>
<gene>
    <name evidence="2" type="ORF">LIER_13273</name>
</gene>
<feature type="region of interest" description="Disordered" evidence="1">
    <location>
        <begin position="50"/>
        <end position="74"/>
    </location>
</feature>
<organism evidence="2 3">
    <name type="scientific">Lithospermum erythrorhizon</name>
    <name type="common">Purple gromwell</name>
    <name type="synonym">Lithospermum officinale var. erythrorhizon</name>
    <dbReference type="NCBI Taxonomy" id="34254"/>
    <lineage>
        <taxon>Eukaryota</taxon>
        <taxon>Viridiplantae</taxon>
        <taxon>Streptophyta</taxon>
        <taxon>Embryophyta</taxon>
        <taxon>Tracheophyta</taxon>
        <taxon>Spermatophyta</taxon>
        <taxon>Magnoliopsida</taxon>
        <taxon>eudicotyledons</taxon>
        <taxon>Gunneridae</taxon>
        <taxon>Pentapetalae</taxon>
        <taxon>asterids</taxon>
        <taxon>lamiids</taxon>
        <taxon>Boraginales</taxon>
        <taxon>Boraginaceae</taxon>
        <taxon>Boraginoideae</taxon>
        <taxon>Lithospermeae</taxon>
        <taxon>Lithospermum</taxon>
    </lineage>
</organism>
<accession>A0AAV3PWD0</accession>